<evidence type="ECO:0000256" key="1">
    <source>
        <dbReference type="ARBA" id="ARBA00003264"/>
    </source>
</evidence>
<evidence type="ECO:0000256" key="4">
    <source>
        <dbReference type="ARBA" id="ARBA00022679"/>
    </source>
</evidence>
<dbReference type="AlphaFoldDB" id="G8JMP5"/>
<dbReference type="SUPFAM" id="SSF82549">
    <property type="entry name" value="DAK1/DegV-like"/>
    <property type="match status" value="1"/>
</dbReference>
<dbReference type="STRING" id="931890.G8JMP5"/>
<dbReference type="FunFam" id="1.25.40.340:FF:000001">
    <property type="entry name" value="Dihydroxyacetone kinase 1"/>
    <property type="match status" value="1"/>
</dbReference>
<evidence type="ECO:0000256" key="6">
    <source>
        <dbReference type="ARBA" id="ARBA00022777"/>
    </source>
</evidence>
<evidence type="ECO:0000256" key="11">
    <source>
        <dbReference type="PIRSR" id="PIRSR612734-1"/>
    </source>
</evidence>
<keyword evidence="7" id="KW-0319">Glycerol metabolism</keyword>
<evidence type="ECO:0000256" key="7">
    <source>
        <dbReference type="ARBA" id="ARBA00022798"/>
    </source>
</evidence>
<protein>
    <recommendedName>
        <fullName evidence="17">Dihydroxyacetone kinase</fullName>
    </recommendedName>
</protein>
<evidence type="ECO:0000256" key="5">
    <source>
        <dbReference type="ARBA" id="ARBA00022741"/>
    </source>
</evidence>
<keyword evidence="8" id="KW-0067">ATP-binding</keyword>
<evidence type="ECO:0000259" key="13">
    <source>
        <dbReference type="PROSITE" id="PS51480"/>
    </source>
</evidence>
<evidence type="ECO:0000256" key="8">
    <source>
        <dbReference type="ARBA" id="ARBA00022840"/>
    </source>
</evidence>
<dbReference type="OMA" id="ALNMNGF"/>
<dbReference type="UniPathway" id="UPA00617">
    <property type="reaction ID" value="UER00669"/>
</dbReference>
<comment type="function">
    <text evidence="1">Catalyzes both the phosphorylation of dihydroxyacetone and of glyceraldehyde.</text>
</comment>
<comment type="catalytic activity">
    <reaction evidence="9">
        <text>D-glyceraldehyde + ATP = D-glyceraldehyde 3-phosphate + ADP + H(+)</text>
        <dbReference type="Rhea" id="RHEA:13941"/>
        <dbReference type="ChEBI" id="CHEBI:15378"/>
        <dbReference type="ChEBI" id="CHEBI:17378"/>
        <dbReference type="ChEBI" id="CHEBI:30616"/>
        <dbReference type="ChEBI" id="CHEBI:59776"/>
        <dbReference type="ChEBI" id="CHEBI:456216"/>
        <dbReference type="EC" id="2.7.1.28"/>
    </reaction>
</comment>
<evidence type="ECO:0000256" key="9">
    <source>
        <dbReference type="ARBA" id="ARBA00047974"/>
    </source>
</evidence>
<dbReference type="NCBIfam" id="TIGR02361">
    <property type="entry name" value="dak_ATP"/>
    <property type="match status" value="1"/>
</dbReference>
<evidence type="ECO:0000259" key="14">
    <source>
        <dbReference type="PROSITE" id="PS51481"/>
    </source>
</evidence>
<keyword evidence="4" id="KW-0808">Transferase</keyword>
<proteinExistence type="inferred from homology"/>
<dbReference type="SUPFAM" id="SSF101473">
    <property type="entry name" value="DhaL-like"/>
    <property type="match status" value="1"/>
</dbReference>
<dbReference type="GO" id="GO:0005829">
    <property type="term" value="C:cytosol"/>
    <property type="evidence" value="ECO:0007669"/>
    <property type="project" value="TreeGrafter"/>
</dbReference>
<dbReference type="FunCoup" id="G8JMP5">
    <property type="interactions" value="478"/>
</dbReference>
<evidence type="ECO:0000256" key="10">
    <source>
        <dbReference type="ARBA" id="ARBA00048898"/>
    </source>
</evidence>
<dbReference type="PROSITE" id="PS51480">
    <property type="entry name" value="DHAL"/>
    <property type="match status" value="1"/>
</dbReference>
<dbReference type="InterPro" id="IPR004006">
    <property type="entry name" value="DhaK_dom"/>
</dbReference>
<comment type="pathway">
    <text evidence="2">Polyol metabolism; glycerol fermentation; glycerone phosphate from glycerol (oxidative route): step 2/2.</text>
</comment>
<organism evidence="15 16">
    <name type="scientific">Eremothecium cymbalariae (strain CBS 270.75 / DBVPG 7215 / KCTC 17166 / NRRL Y-17582)</name>
    <name type="common">Yeast</name>
    <dbReference type="NCBI Taxonomy" id="931890"/>
    <lineage>
        <taxon>Eukaryota</taxon>
        <taxon>Fungi</taxon>
        <taxon>Dikarya</taxon>
        <taxon>Ascomycota</taxon>
        <taxon>Saccharomycotina</taxon>
        <taxon>Saccharomycetes</taxon>
        <taxon>Saccharomycetales</taxon>
        <taxon>Saccharomycetaceae</taxon>
        <taxon>Eremothecium</taxon>
    </lineage>
</organism>
<gene>
    <name evidence="15" type="ordered locus">Ecym_1148</name>
</gene>
<evidence type="ECO:0000256" key="3">
    <source>
        <dbReference type="ARBA" id="ARBA00008757"/>
    </source>
</evidence>
<dbReference type="OrthoDB" id="1724672at2759"/>
<evidence type="ECO:0000256" key="12">
    <source>
        <dbReference type="PIRSR" id="PIRSR612734-2"/>
    </source>
</evidence>
<dbReference type="KEGG" id="erc:Ecym_1148"/>
<dbReference type="InterPro" id="IPR004007">
    <property type="entry name" value="DhaL_dom"/>
</dbReference>
<dbReference type="Gene3D" id="3.30.1180.20">
    <property type="entry name" value="Dihydroxyacetone kinase, domain 2"/>
    <property type="match status" value="1"/>
</dbReference>
<dbReference type="GO" id="GO:0061610">
    <property type="term" value="P:glycerol to glycerone phosphate metabolic process"/>
    <property type="evidence" value="ECO:0007669"/>
    <property type="project" value="EnsemblFungi"/>
</dbReference>
<dbReference type="Gene3D" id="3.40.50.10440">
    <property type="entry name" value="Dihydroxyacetone kinase, domain 1"/>
    <property type="match status" value="1"/>
</dbReference>
<evidence type="ECO:0000313" key="16">
    <source>
        <dbReference type="Proteomes" id="UP000006790"/>
    </source>
</evidence>
<sequence length="594" mass="63846">MSFKSFELSNPLHYSLQGFALANPHITLIPEYKIFFRNSSKDKVALISGGGSGHEPAHAGYIGSGMLCATVAGEIFASPSSKQILNAIKVVEQNSSGVLLIVKNYTGDVLHFGIAAERARTLGINCEVVIVGDDVAVGRNKGGLVGRRGLAGTVLVHKITGAFAERLSFKYGLEGTSKVANIVKDNLVTIGASLTHCKVPGREFESQLNENQMELGMGIHNEHGVEILEPIPSTVQLVEKSMLPLLLDPNDSDRYFVNFEKSDDVVLLVNNLGGVSNFMISAITLKTNEILKEKYGIRPKKTIQGTLMTSLDGNGFSITLLNASNCNRQLQKEFPELDSVLELLEAYTNAPGWPGIPPPMKEAPSIDSSLFEQHGSVKPAGKFSFKLFEDMMKAGAAQIILNESKITHLDNIVGDGDCGATMVAGVQCIVENLDNLSRNSLSEALAQLSNYIENFMGGTSGGLYSILISGMSHGLITSCNNPDAEVTPQILAKSLLVALQTLYNYTKARPGDCTMIDALEPFVRTYAEDFDFEKALKASEAGASATKEFTAKFGRASYVSETLNVLDPGAVGLVEFLKGMNNALKHSGNNHTTD</sequence>
<feature type="binding site" evidence="12">
    <location>
        <position position="108"/>
    </location>
    <ligand>
        <name>substrate</name>
    </ligand>
</feature>
<dbReference type="InParanoid" id="G8JMP5"/>
<feature type="binding site" evidence="12">
    <location>
        <position position="103"/>
    </location>
    <ligand>
        <name>substrate</name>
    </ligand>
</feature>
<evidence type="ECO:0000256" key="2">
    <source>
        <dbReference type="ARBA" id="ARBA00004778"/>
    </source>
</evidence>
<dbReference type="GO" id="GO:0004371">
    <property type="term" value="F:glycerone kinase activity"/>
    <property type="evidence" value="ECO:0007669"/>
    <property type="project" value="UniProtKB-EC"/>
</dbReference>
<evidence type="ECO:0008006" key="17">
    <source>
        <dbReference type="Google" id="ProtNLM"/>
    </source>
</evidence>
<dbReference type="Pfam" id="PF02733">
    <property type="entry name" value="Dak1"/>
    <property type="match status" value="1"/>
</dbReference>
<feature type="domain" description="DhaK" evidence="14">
    <location>
        <begin position="7"/>
        <end position="353"/>
    </location>
</feature>
<keyword evidence="6" id="KW-0418">Kinase</keyword>
<dbReference type="InterPro" id="IPR012734">
    <property type="entry name" value="DhaK_ATP"/>
</dbReference>
<comment type="similarity">
    <text evidence="3">Belongs to the dihydroxyacetone kinase (DAK) family.</text>
</comment>
<dbReference type="SMART" id="SM01120">
    <property type="entry name" value="Dak2"/>
    <property type="match status" value="1"/>
</dbReference>
<evidence type="ECO:0000313" key="15">
    <source>
        <dbReference type="EMBL" id="AET37400.1"/>
    </source>
</evidence>
<accession>G8JMP5</accession>
<dbReference type="HOGENOM" id="CLU_017054_6_0_1"/>
<name>G8JMP5_ERECY</name>
<dbReference type="InterPro" id="IPR036117">
    <property type="entry name" value="DhaL_dom_sf"/>
</dbReference>
<dbReference type="Gene3D" id="1.25.40.340">
    <property type="match status" value="1"/>
</dbReference>
<dbReference type="GO" id="GO:0019588">
    <property type="term" value="P:anaerobic glycerol catabolic process"/>
    <property type="evidence" value="ECO:0007669"/>
    <property type="project" value="UniProtKB-UniPathway"/>
</dbReference>
<feature type="domain" description="DhaL" evidence="13">
    <location>
        <begin position="386"/>
        <end position="582"/>
    </location>
</feature>
<dbReference type="PANTHER" id="PTHR28629:SF14">
    <property type="entry name" value="DIHYDROXYACETONE KINASE 1"/>
    <property type="match status" value="1"/>
</dbReference>
<dbReference type="EMBL" id="CP002497">
    <property type="protein sequence ID" value="AET37400.1"/>
    <property type="molecule type" value="Genomic_DNA"/>
</dbReference>
<dbReference type="PROSITE" id="PS51481">
    <property type="entry name" value="DHAK"/>
    <property type="match status" value="1"/>
</dbReference>
<keyword evidence="16" id="KW-1185">Reference proteome</keyword>
<feature type="active site" description="Tele-hemiaminal-histidine intermediate" evidence="11">
    <location>
        <position position="220"/>
    </location>
</feature>
<dbReference type="eggNOG" id="KOG2426">
    <property type="taxonomic scope" value="Eukaryota"/>
</dbReference>
<dbReference type="FunFam" id="3.30.1180.20:FF:000001">
    <property type="entry name" value="Dihydroxyacetone kinase 1"/>
    <property type="match status" value="1"/>
</dbReference>
<dbReference type="FunFam" id="3.40.50.10440:FF:000002">
    <property type="entry name" value="Dihydroxyacetone kinase"/>
    <property type="match status" value="1"/>
</dbReference>
<dbReference type="PANTHER" id="PTHR28629">
    <property type="entry name" value="TRIOKINASE/FMN CYCLASE"/>
    <property type="match status" value="1"/>
</dbReference>
<dbReference type="InterPro" id="IPR050861">
    <property type="entry name" value="Dihydroxyacetone_Kinase"/>
</dbReference>
<dbReference type="Proteomes" id="UP000006790">
    <property type="component" value="Chromosome 1"/>
</dbReference>
<dbReference type="GeneID" id="11469594"/>
<reference evidence="16" key="1">
    <citation type="journal article" date="2012" name="G3 (Bethesda)">
        <title>Pichia sorbitophila, an interspecies yeast hybrid reveals early steps of genome resolution following polyploidization.</title>
        <authorList>
            <person name="Leh Louis V."/>
            <person name="Despons L."/>
            <person name="Friedrich A."/>
            <person name="Martin T."/>
            <person name="Durrens P."/>
            <person name="Casaregola S."/>
            <person name="Neuveglise C."/>
            <person name="Fairhead C."/>
            <person name="Marck C."/>
            <person name="Cruz J.A."/>
            <person name="Straub M.L."/>
            <person name="Kugler V."/>
            <person name="Sacerdot C."/>
            <person name="Uzunov Z."/>
            <person name="Thierry A."/>
            <person name="Weiss S."/>
            <person name="Bleykasten C."/>
            <person name="De Montigny J."/>
            <person name="Jacques N."/>
            <person name="Jung P."/>
            <person name="Lemaire M."/>
            <person name="Mallet S."/>
            <person name="Morel G."/>
            <person name="Richard G.F."/>
            <person name="Sarkar A."/>
            <person name="Savel G."/>
            <person name="Schacherer J."/>
            <person name="Seret M.L."/>
            <person name="Talla E."/>
            <person name="Samson G."/>
            <person name="Jubin C."/>
            <person name="Poulain J."/>
            <person name="Vacherie B."/>
            <person name="Barbe V."/>
            <person name="Pelletier E."/>
            <person name="Sherman D.J."/>
            <person name="Westhof E."/>
            <person name="Weissenbach J."/>
            <person name="Baret P.V."/>
            <person name="Wincker P."/>
            <person name="Gaillardin C."/>
            <person name="Dujon B."/>
            <person name="Souciet J.L."/>
        </authorList>
    </citation>
    <scope>NUCLEOTIDE SEQUENCE [LARGE SCALE GENOMIC DNA]</scope>
    <source>
        <strain evidence="16">CBS 270.75 / DBVPG 7215 / KCTC 17166 / NRRL Y-17582</strain>
    </source>
</reference>
<dbReference type="RefSeq" id="XP_003644217.1">
    <property type="nucleotide sequence ID" value="XM_003644169.1"/>
</dbReference>
<dbReference type="GO" id="GO:0050354">
    <property type="term" value="F:triokinase activity"/>
    <property type="evidence" value="ECO:0007669"/>
    <property type="project" value="UniProtKB-EC"/>
</dbReference>
<dbReference type="Pfam" id="PF02734">
    <property type="entry name" value="Dak2"/>
    <property type="match status" value="1"/>
</dbReference>
<keyword evidence="5" id="KW-0547">Nucleotide-binding</keyword>
<dbReference type="GO" id="GO:0005524">
    <property type="term" value="F:ATP binding"/>
    <property type="evidence" value="ECO:0007669"/>
    <property type="project" value="UniProtKB-KW"/>
</dbReference>
<comment type="catalytic activity">
    <reaction evidence="10">
        <text>dihydroxyacetone + ATP = dihydroxyacetone phosphate + ADP + H(+)</text>
        <dbReference type="Rhea" id="RHEA:15773"/>
        <dbReference type="ChEBI" id="CHEBI:15378"/>
        <dbReference type="ChEBI" id="CHEBI:16016"/>
        <dbReference type="ChEBI" id="CHEBI:30616"/>
        <dbReference type="ChEBI" id="CHEBI:57642"/>
        <dbReference type="ChEBI" id="CHEBI:456216"/>
        <dbReference type="EC" id="2.7.1.29"/>
    </reaction>
</comment>
<feature type="binding site" evidence="12">
    <location>
        <begin position="51"/>
        <end position="54"/>
    </location>
    <ligand>
        <name>substrate</name>
    </ligand>
</feature>